<feature type="coiled-coil region" evidence="3">
    <location>
        <begin position="351"/>
        <end position="378"/>
    </location>
</feature>
<dbReference type="OrthoDB" id="433738at2759"/>
<name>A0A1Y1VC53_9FUNG</name>
<gene>
    <name evidence="4" type="ORF">BCR36DRAFT_326033</name>
</gene>
<dbReference type="AlphaFoldDB" id="A0A1Y1VC53"/>
<sequence length="388" mass="45772">MENQNKKKGWKKTKEKYMFDDEIINYFQNKHRSMIEFNNKENLNENFTVTLVGNTHHVNEGLPFELRLGKKFSAFAFEKCIHTMEKGENSLFLCAPHSMMAYNTMESILHHVDYKKSLLKQHNVGDKNGINFSKKLIDYKNYLNKKYQDLCRDDLVFIIEIELVDIQLPESYQKCVWEMDDTEKYFHAVNLKNEGNILFKANEFNKASVKFQEALSIYQVMIHSGSLLNEKFQKLSVHKDSFDEPKKDNKSSLYTLESLTALSNICLLNYSACQLKLKNYHYVIESCTEVLRNDPENIKAYFRRGKAYSNLNSHLDLAKKDFYKLKDIYHKFLEEEDRQLMSVLPAAPANKINYKNEIKNLNEEIKLLEKKIKQQSIQDKTFFSKIFS</sequence>
<evidence type="ECO:0000313" key="5">
    <source>
        <dbReference type="Proteomes" id="UP000193719"/>
    </source>
</evidence>
<evidence type="ECO:0000256" key="2">
    <source>
        <dbReference type="ARBA" id="ARBA00022803"/>
    </source>
</evidence>
<dbReference type="SUPFAM" id="SSF48452">
    <property type="entry name" value="TPR-like"/>
    <property type="match status" value="1"/>
</dbReference>
<reference evidence="4 5" key="1">
    <citation type="submission" date="2016-08" db="EMBL/GenBank/DDBJ databases">
        <title>Genomes of anaerobic fungi encode conserved fungal cellulosomes for biomass hydrolysis.</title>
        <authorList>
            <consortium name="DOE Joint Genome Institute"/>
            <person name="Haitjema C.H."/>
            <person name="Gilmore S.P."/>
            <person name="Henske J.K."/>
            <person name="Solomon K.V."/>
            <person name="De Groot R."/>
            <person name="Kuo A."/>
            <person name="Mondo S.J."/>
            <person name="Salamov A.A."/>
            <person name="Labutti K."/>
            <person name="Zhao Z."/>
            <person name="Chiniquy J."/>
            <person name="Barry K."/>
            <person name="Brewer H.M."/>
            <person name="Purvine S.O."/>
            <person name="Wright A.T."/>
            <person name="Boxma B."/>
            <person name="Van Alen T."/>
            <person name="Hackstein J.H."/>
            <person name="Baker S.E."/>
            <person name="Grigoriev I.V."/>
            <person name="O'Malley M.A."/>
        </authorList>
    </citation>
    <scope>NUCLEOTIDE SEQUENCE [LARGE SCALE GENOMIC DNA]</scope>
    <source>
        <strain evidence="5">finn</strain>
    </source>
</reference>
<dbReference type="EMBL" id="MCFH01000019">
    <property type="protein sequence ID" value="ORX51042.1"/>
    <property type="molecule type" value="Genomic_DNA"/>
</dbReference>
<accession>A0A1Y1VC53</accession>
<keyword evidence="3" id="KW-0175">Coiled coil</keyword>
<dbReference type="InterPro" id="IPR011990">
    <property type="entry name" value="TPR-like_helical_dom_sf"/>
</dbReference>
<keyword evidence="5" id="KW-1185">Reference proteome</keyword>
<organism evidence="4 5">
    <name type="scientific">Piromyces finnis</name>
    <dbReference type="NCBI Taxonomy" id="1754191"/>
    <lineage>
        <taxon>Eukaryota</taxon>
        <taxon>Fungi</taxon>
        <taxon>Fungi incertae sedis</taxon>
        <taxon>Chytridiomycota</taxon>
        <taxon>Chytridiomycota incertae sedis</taxon>
        <taxon>Neocallimastigomycetes</taxon>
        <taxon>Neocallimastigales</taxon>
        <taxon>Neocallimastigaceae</taxon>
        <taxon>Piromyces</taxon>
    </lineage>
</organism>
<dbReference type="PANTHER" id="PTHR11242:SF0">
    <property type="entry name" value="TPR_REGION DOMAIN-CONTAINING PROTEIN"/>
    <property type="match status" value="1"/>
</dbReference>
<reference evidence="4 5" key="2">
    <citation type="submission" date="2016-08" db="EMBL/GenBank/DDBJ databases">
        <title>Pervasive Adenine N6-methylation of Active Genes in Fungi.</title>
        <authorList>
            <consortium name="DOE Joint Genome Institute"/>
            <person name="Mondo S.J."/>
            <person name="Dannebaum R.O."/>
            <person name="Kuo R.C."/>
            <person name="Labutti K."/>
            <person name="Haridas S."/>
            <person name="Kuo A."/>
            <person name="Salamov A."/>
            <person name="Ahrendt S.R."/>
            <person name="Lipzen A."/>
            <person name="Sullivan W."/>
            <person name="Andreopoulos W.B."/>
            <person name="Clum A."/>
            <person name="Lindquist E."/>
            <person name="Daum C."/>
            <person name="Ramamoorthy G.K."/>
            <person name="Gryganskyi A."/>
            <person name="Culley D."/>
            <person name="Magnuson J.K."/>
            <person name="James T.Y."/>
            <person name="O'Malley M.A."/>
            <person name="Stajich J.E."/>
            <person name="Spatafora J.W."/>
            <person name="Visel A."/>
            <person name="Grigoriev I.V."/>
        </authorList>
    </citation>
    <scope>NUCLEOTIDE SEQUENCE [LARGE SCALE GENOMIC DNA]</scope>
    <source>
        <strain evidence="5">finn</strain>
    </source>
</reference>
<evidence type="ECO:0000256" key="3">
    <source>
        <dbReference type="SAM" id="Coils"/>
    </source>
</evidence>
<evidence type="ECO:0000313" key="4">
    <source>
        <dbReference type="EMBL" id="ORX51042.1"/>
    </source>
</evidence>
<dbReference type="InterPro" id="IPR046357">
    <property type="entry name" value="PPIase_dom_sf"/>
</dbReference>
<proteinExistence type="predicted"/>
<dbReference type="InterPro" id="IPR039663">
    <property type="entry name" value="AIP/AIPL1/TTC9"/>
</dbReference>
<dbReference type="STRING" id="1754191.A0A1Y1VC53"/>
<dbReference type="Gene3D" id="3.10.50.40">
    <property type="match status" value="1"/>
</dbReference>
<evidence type="ECO:0000256" key="1">
    <source>
        <dbReference type="ARBA" id="ARBA00022737"/>
    </source>
</evidence>
<keyword evidence="2" id="KW-0802">TPR repeat</keyword>
<dbReference type="Proteomes" id="UP000193719">
    <property type="component" value="Unassembled WGS sequence"/>
</dbReference>
<protein>
    <submittedName>
        <fullName evidence="4">TPR-like protein</fullName>
    </submittedName>
</protein>
<comment type="caution">
    <text evidence="4">The sequence shown here is derived from an EMBL/GenBank/DDBJ whole genome shotgun (WGS) entry which is preliminary data.</text>
</comment>
<dbReference type="PANTHER" id="PTHR11242">
    <property type="entry name" value="ARYL HYDROCARBON RECEPTOR INTERACTING PROTEIN RELATED"/>
    <property type="match status" value="1"/>
</dbReference>
<dbReference type="GO" id="GO:0003755">
    <property type="term" value="F:peptidyl-prolyl cis-trans isomerase activity"/>
    <property type="evidence" value="ECO:0007669"/>
    <property type="project" value="InterPro"/>
</dbReference>
<dbReference type="SUPFAM" id="SSF54534">
    <property type="entry name" value="FKBP-like"/>
    <property type="match status" value="1"/>
</dbReference>
<dbReference type="Gene3D" id="1.25.40.10">
    <property type="entry name" value="Tetratricopeptide repeat domain"/>
    <property type="match status" value="1"/>
</dbReference>
<keyword evidence="1" id="KW-0677">Repeat</keyword>